<dbReference type="HAMAP" id="MF_00323">
    <property type="entry name" value="Ferrochelatase"/>
    <property type="match status" value="1"/>
</dbReference>
<dbReference type="CDD" id="cd00419">
    <property type="entry name" value="Ferrochelatase_C"/>
    <property type="match status" value="1"/>
</dbReference>
<evidence type="ECO:0000256" key="9">
    <source>
        <dbReference type="HAMAP-Rule" id="MF_00323"/>
    </source>
</evidence>
<dbReference type="RefSeq" id="WP_091240199.1">
    <property type="nucleotide sequence ID" value="NZ_FNAG01000002.1"/>
</dbReference>
<dbReference type="PROSITE" id="PS00534">
    <property type="entry name" value="FERROCHELATASE"/>
    <property type="match status" value="1"/>
</dbReference>
<dbReference type="InterPro" id="IPR001015">
    <property type="entry name" value="Ferrochelatase"/>
</dbReference>
<accession>A0A1G6UHX2</accession>
<comment type="similarity">
    <text evidence="1 9 10">Belongs to the ferrochelatase family.</text>
</comment>
<dbReference type="PANTHER" id="PTHR11108">
    <property type="entry name" value="FERROCHELATASE"/>
    <property type="match status" value="1"/>
</dbReference>
<keyword evidence="2 9" id="KW-0963">Cytoplasm</keyword>
<sequence>MSYLGQPDYRHGSRETTAVLLVNLGTPDAPTPAAVRRYLAEFLADPRVIELPRVLWMPLLHGVILPLRSRRSAKAYQQVWTEQGSPLLTYTRGLAAGLQSALASDGRPLGVHVAMRYGNPSIRSVLRELKDRGLRRLLVLPLYPQFSATTTASVFDAVVDELKTWRLQPELRFITDYHREPAWLDAVAESVRQHWQAHGRGDRLLFSFHGIPKRYFTAGDPYHCLCQFTAREVAERLQLPRDAWQLSFQSRVGKEEWLRPYTDETVAALPAQGVRRLDVVCPGFAVDCLETIEEIAGENAEIFLHAGGEALRYVPALNDSAAHVQALLPLLRRQGSGWPEFAAAPWDGEAETAAAALRAQRFEQFQRG</sequence>
<evidence type="ECO:0000256" key="1">
    <source>
        <dbReference type="ARBA" id="ARBA00007718"/>
    </source>
</evidence>
<name>A0A1G6UHX2_9GAMM</name>
<proteinExistence type="inferred from homology"/>
<dbReference type="Pfam" id="PF00762">
    <property type="entry name" value="Ferrochelatase"/>
    <property type="match status" value="1"/>
</dbReference>
<comment type="catalytic activity">
    <reaction evidence="8">
        <text>Fe-coproporphyrin III + 2 H(+) = coproporphyrin III + Fe(2+)</text>
        <dbReference type="Rhea" id="RHEA:49572"/>
        <dbReference type="ChEBI" id="CHEBI:15378"/>
        <dbReference type="ChEBI" id="CHEBI:29033"/>
        <dbReference type="ChEBI" id="CHEBI:68438"/>
        <dbReference type="ChEBI" id="CHEBI:131725"/>
        <dbReference type="EC" id="4.99.1.9"/>
    </reaction>
    <physiologicalReaction direction="right-to-left" evidence="8">
        <dbReference type="Rhea" id="RHEA:49574"/>
    </physiologicalReaction>
</comment>
<comment type="subcellular location">
    <subcellularLocation>
        <location evidence="9 10">Cytoplasm</location>
    </subcellularLocation>
</comment>
<comment type="pathway">
    <text evidence="9 10">Porphyrin-containing compound metabolism; protoheme biosynthesis; protoheme from protoporphyrin-IX: step 1/1.</text>
</comment>
<dbReference type="InterPro" id="IPR033659">
    <property type="entry name" value="Ferrochelatase_N"/>
</dbReference>
<dbReference type="PANTHER" id="PTHR11108:SF1">
    <property type="entry name" value="FERROCHELATASE, MITOCHONDRIAL"/>
    <property type="match status" value="1"/>
</dbReference>
<protein>
    <recommendedName>
        <fullName evidence="9 10">Ferrochelatase</fullName>
        <ecNumber evidence="9 10">4.98.1.1</ecNumber>
    </recommendedName>
    <alternativeName>
        <fullName evidence="9">Heme synthase</fullName>
    </alternativeName>
    <alternativeName>
        <fullName evidence="9">Protoheme ferro-lyase</fullName>
    </alternativeName>
</protein>
<reference evidence="11 12" key="1">
    <citation type="submission" date="2016-10" db="EMBL/GenBank/DDBJ databases">
        <authorList>
            <person name="de Groot N.N."/>
        </authorList>
    </citation>
    <scope>NUCLEOTIDE SEQUENCE [LARGE SCALE GENOMIC DNA]</scope>
    <source>
        <strain evidence="11 12">DSM 16957</strain>
    </source>
</reference>
<keyword evidence="3 9" id="KW-0479">Metal-binding</keyword>
<comment type="catalytic activity">
    <reaction evidence="9 10">
        <text>heme b + 2 H(+) = protoporphyrin IX + Fe(2+)</text>
        <dbReference type="Rhea" id="RHEA:22584"/>
        <dbReference type="ChEBI" id="CHEBI:15378"/>
        <dbReference type="ChEBI" id="CHEBI:29033"/>
        <dbReference type="ChEBI" id="CHEBI:57306"/>
        <dbReference type="ChEBI" id="CHEBI:60344"/>
        <dbReference type="EC" id="4.98.1.1"/>
    </reaction>
</comment>
<dbReference type="Gene3D" id="3.40.50.1400">
    <property type="match status" value="2"/>
</dbReference>
<keyword evidence="7 9" id="KW-0627">Porphyrin biosynthesis</keyword>
<dbReference type="GO" id="GO:0005737">
    <property type="term" value="C:cytoplasm"/>
    <property type="evidence" value="ECO:0007669"/>
    <property type="project" value="UniProtKB-SubCell"/>
</dbReference>
<dbReference type="CDD" id="cd03411">
    <property type="entry name" value="Ferrochelatase_N"/>
    <property type="match status" value="1"/>
</dbReference>
<dbReference type="STRING" id="265719.SAMN04488509_102319"/>
<keyword evidence="12" id="KW-1185">Reference proteome</keyword>
<dbReference type="GO" id="GO:0046872">
    <property type="term" value="F:metal ion binding"/>
    <property type="evidence" value="ECO:0007669"/>
    <property type="project" value="UniProtKB-KW"/>
</dbReference>
<keyword evidence="4 9" id="KW-0408">Iron</keyword>
<dbReference type="UniPathway" id="UPA00252">
    <property type="reaction ID" value="UER00325"/>
</dbReference>
<keyword evidence="5 9" id="KW-0350">Heme biosynthesis</keyword>
<dbReference type="EC" id="4.98.1.1" evidence="9 10"/>
<dbReference type="GO" id="GO:0006783">
    <property type="term" value="P:heme biosynthetic process"/>
    <property type="evidence" value="ECO:0007669"/>
    <property type="project" value="UniProtKB-UniRule"/>
</dbReference>
<keyword evidence="6 9" id="KW-0456">Lyase</keyword>
<dbReference type="InterPro" id="IPR019772">
    <property type="entry name" value="Ferrochelatase_AS"/>
</dbReference>
<dbReference type="NCBIfam" id="TIGR00109">
    <property type="entry name" value="hemH"/>
    <property type="match status" value="1"/>
</dbReference>
<dbReference type="Proteomes" id="UP000199603">
    <property type="component" value="Unassembled WGS sequence"/>
</dbReference>
<evidence type="ECO:0000313" key="12">
    <source>
        <dbReference type="Proteomes" id="UP000199603"/>
    </source>
</evidence>
<evidence type="ECO:0000256" key="10">
    <source>
        <dbReference type="RuleBase" id="RU000607"/>
    </source>
</evidence>
<dbReference type="SUPFAM" id="SSF53800">
    <property type="entry name" value="Chelatase"/>
    <property type="match status" value="1"/>
</dbReference>
<evidence type="ECO:0000256" key="7">
    <source>
        <dbReference type="ARBA" id="ARBA00023244"/>
    </source>
</evidence>
<dbReference type="GO" id="GO:0004325">
    <property type="term" value="F:ferrochelatase activity"/>
    <property type="evidence" value="ECO:0007669"/>
    <property type="project" value="UniProtKB-UniRule"/>
</dbReference>
<organism evidence="11 12">
    <name type="scientific">Aquimonas voraii</name>
    <dbReference type="NCBI Taxonomy" id="265719"/>
    <lineage>
        <taxon>Bacteria</taxon>
        <taxon>Pseudomonadati</taxon>
        <taxon>Pseudomonadota</taxon>
        <taxon>Gammaproteobacteria</taxon>
        <taxon>Lysobacterales</taxon>
        <taxon>Lysobacteraceae</taxon>
        <taxon>Aquimonas</taxon>
    </lineage>
</organism>
<evidence type="ECO:0000256" key="4">
    <source>
        <dbReference type="ARBA" id="ARBA00023004"/>
    </source>
</evidence>
<evidence type="ECO:0000313" key="11">
    <source>
        <dbReference type="EMBL" id="SDD40177.1"/>
    </source>
</evidence>
<evidence type="ECO:0000256" key="8">
    <source>
        <dbReference type="ARBA" id="ARBA00024536"/>
    </source>
</evidence>
<gene>
    <name evidence="9" type="primary">hemH</name>
    <name evidence="11" type="ORF">SAMN04488509_102319</name>
</gene>
<feature type="binding site" evidence="9">
    <location>
        <position position="209"/>
    </location>
    <ligand>
        <name>Fe(2+)</name>
        <dbReference type="ChEBI" id="CHEBI:29033"/>
    </ligand>
</feature>
<dbReference type="OrthoDB" id="9809741at2"/>
<evidence type="ECO:0000256" key="3">
    <source>
        <dbReference type="ARBA" id="ARBA00022723"/>
    </source>
</evidence>
<dbReference type="AlphaFoldDB" id="A0A1G6UHX2"/>
<dbReference type="EMBL" id="FNAG01000002">
    <property type="protein sequence ID" value="SDD40177.1"/>
    <property type="molecule type" value="Genomic_DNA"/>
</dbReference>
<evidence type="ECO:0000256" key="6">
    <source>
        <dbReference type="ARBA" id="ARBA00023239"/>
    </source>
</evidence>
<evidence type="ECO:0000256" key="5">
    <source>
        <dbReference type="ARBA" id="ARBA00023133"/>
    </source>
</evidence>
<dbReference type="FunFam" id="3.40.50.1400:FF:000002">
    <property type="entry name" value="Ferrochelatase"/>
    <property type="match status" value="1"/>
</dbReference>
<comment type="function">
    <text evidence="9 10">Catalyzes the ferrous insertion into protoporphyrin IX.</text>
</comment>
<feature type="binding site" evidence="9">
    <location>
        <position position="290"/>
    </location>
    <ligand>
        <name>Fe(2+)</name>
        <dbReference type="ChEBI" id="CHEBI:29033"/>
    </ligand>
</feature>
<dbReference type="InterPro" id="IPR033644">
    <property type="entry name" value="Ferrochelatase_C"/>
</dbReference>
<evidence type="ECO:0000256" key="2">
    <source>
        <dbReference type="ARBA" id="ARBA00022490"/>
    </source>
</evidence>